<dbReference type="InterPro" id="IPR049625">
    <property type="entry name" value="Glyco_transf_61_cat"/>
</dbReference>
<accession>A0ABQ4QY39</accession>
<protein>
    <recommendedName>
        <fullName evidence="4">Glycosyltransferase 61 catalytic domain-containing protein</fullName>
    </recommendedName>
</protein>
<reference evidence="5" key="2">
    <citation type="submission" date="2021-08" db="EMBL/GenBank/DDBJ databases">
        <authorList>
            <person name="Tani A."/>
            <person name="Ola A."/>
            <person name="Ogura Y."/>
            <person name="Katsura K."/>
            <person name="Hayashi T."/>
        </authorList>
    </citation>
    <scope>NUCLEOTIDE SEQUENCE</scope>
    <source>
        <strain evidence="5">KCTC 52305</strain>
    </source>
</reference>
<evidence type="ECO:0000313" key="6">
    <source>
        <dbReference type="Proteomes" id="UP001055167"/>
    </source>
</evidence>
<dbReference type="Pfam" id="PF04577">
    <property type="entry name" value="Glyco_transf_61"/>
    <property type="match status" value="1"/>
</dbReference>
<evidence type="ECO:0000256" key="3">
    <source>
        <dbReference type="ARBA" id="ARBA00023180"/>
    </source>
</evidence>
<evidence type="ECO:0000259" key="4">
    <source>
        <dbReference type="Pfam" id="PF04577"/>
    </source>
</evidence>
<dbReference type="RefSeq" id="WP_128562491.1">
    <property type="nucleotide sequence ID" value="NZ_BPQH01000009.1"/>
</dbReference>
<evidence type="ECO:0000313" key="5">
    <source>
        <dbReference type="EMBL" id="GJD50303.1"/>
    </source>
</evidence>
<keyword evidence="1" id="KW-0328">Glycosyltransferase</keyword>
<gene>
    <name evidence="5" type="ORF">OPKNFCMD_3042</name>
</gene>
<dbReference type="PANTHER" id="PTHR20961">
    <property type="entry name" value="GLYCOSYLTRANSFERASE"/>
    <property type="match status" value="1"/>
</dbReference>
<keyword evidence="3" id="KW-0325">Glycoprotein</keyword>
<comment type="caution">
    <text evidence="5">The sequence shown here is derived from an EMBL/GenBank/DDBJ whole genome shotgun (WGS) entry which is preliminary data.</text>
</comment>
<reference evidence="5" key="1">
    <citation type="journal article" date="2021" name="Front. Microbiol.">
        <title>Comprehensive Comparative Genomics and Phenotyping of Methylobacterium Species.</title>
        <authorList>
            <person name="Alessa O."/>
            <person name="Ogura Y."/>
            <person name="Fujitani Y."/>
            <person name="Takami H."/>
            <person name="Hayashi T."/>
            <person name="Sahin N."/>
            <person name="Tani A."/>
        </authorList>
    </citation>
    <scope>NUCLEOTIDE SEQUENCE</scope>
    <source>
        <strain evidence="5">KCTC 52305</strain>
    </source>
</reference>
<feature type="domain" description="Glycosyltransferase 61 catalytic" evidence="4">
    <location>
        <begin position="157"/>
        <end position="332"/>
    </location>
</feature>
<organism evidence="5 6">
    <name type="scientific">Methylobacterium crusticola</name>
    <dbReference type="NCBI Taxonomy" id="1697972"/>
    <lineage>
        <taxon>Bacteria</taxon>
        <taxon>Pseudomonadati</taxon>
        <taxon>Pseudomonadota</taxon>
        <taxon>Alphaproteobacteria</taxon>
        <taxon>Hyphomicrobiales</taxon>
        <taxon>Methylobacteriaceae</taxon>
        <taxon>Methylobacterium</taxon>
    </lineage>
</organism>
<sequence>MKHLIAFPDLIYNGGGYYDDVVSIGDCFQLNHLSPSPAKLEGVLFKNATRPAADFNIYGSTEEFRTQVRDNNNYIAKTHQVAPQSIALSIENCYLYKGVIYRPAHEGLDVLHETYRSNDRAWTHHLDFENANPNVSVTLDDSSRIYLYIGSVGSSNYGHWLIDDLPRGKYLQQIEHPCTVVLDSFGSAIDAVKTESLRSVISGAEVDFKFVSPNDVVHFPTLHYVTPVSFHPFIKNRFAMDFARSIAEGSKPANPSPKKRLFVERDAARYRRLLNNSDVASLLEGLGFTIVDPEKLSFHEQMNLFAAADVIVGVMCAAMANTIFSPPKSKIIYLSPIDWYEPFYWDLAATMSHDYHAIYGAREGKVPEPFLDDFVIDVDVLRQVIASVP</sequence>
<dbReference type="EMBL" id="BPQH01000009">
    <property type="protein sequence ID" value="GJD50303.1"/>
    <property type="molecule type" value="Genomic_DNA"/>
</dbReference>
<dbReference type="Proteomes" id="UP001055167">
    <property type="component" value="Unassembled WGS sequence"/>
</dbReference>
<dbReference type="InterPro" id="IPR007657">
    <property type="entry name" value="Glycosyltransferase_61"/>
</dbReference>
<evidence type="ECO:0000256" key="1">
    <source>
        <dbReference type="ARBA" id="ARBA00022676"/>
    </source>
</evidence>
<keyword evidence="6" id="KW-1185">Reference proteome</keyword>
<proteinExistence type="predicted"/>
<evidence type="ECO:0000256" key="2">
    <source>
        <dbReference type="ARBA" id="ARBA00022679"/>
    </source>
</evidence>
<keyword evidence="2" id="KW-0808">Transferase</keyword>
<name>A0ABQ4QY39_9HYPH</name>